<dbReference type="PANTHER" id="PTHR39338:SF7">
    <property type="entry name" value="BLL6692 PROTEIN"/>
    <property type="match status" value="1"/>
</dbReference>
<protein>
    <recommendedName>
        <fullName evidence="4">VWA domain-containing protein</fullName>
    </recommendedName>
</protein>
<accession>A0A0R2PQF1</accession>
<evidence type="ECO:0000313" key="2">
    <source>
        <dbReference type="EMBL" id="KRO40118.1"/>
    </source>
</evidence>
<comment type="caution">
    <text evidence="2">The sequence shown here is derived from an EMBL/GenBank/DDBJ whole genome shotgun (WGS) entry which is preliminary data.</text>
</comment>
<dbReference type="InterPro" id="IPR008912">
    <property type="entry name" value="Uncharacterised_CoxE"/>
</dbReference>
<dbReference type="AlphaFoldDB" id="A0A0R2PQF1"/>
<sequence>MLINLFHTVRSTGVPCTLRELLDLLGALEKKVAFADMNDFYFLSRTILVKDEKHYDKFDRAFEIYFRGIETLEDIFQALIPEDWLRKAFEKELDPEELKKIKSLGGLEKLLEEFKKRMEEQKERHEGGNKWIGTNGTSPFGNNGQNPEGIRVGGEGGQKKAVKVWEQRQYQNLDDSVEIGTRNIKMALRRLRKFARQSNDYELDMDGTIKSTAKNAGILDINMIRERTNHVKVLIFFDVGGSMDPYIKLCEELFSALKTEFKHLKYFYFHNCVYESVWEDNRRRSQERFLVQDIINKYTSDYKVIFVGDATMAPYEITNSGGSIEHWNEEPGSAVIKKLCKHFTRVAWLNPVPDDHWDYTSSLCIIKELVEHRMFPLTLKGLEEGMSELSK</sequence>
<gene>
    <name evidence="2" type="ORF">ABR63_02715</name>
</gene>
<reference evidence="3" key="1">
    <citation type="submission" date="2015-10" db="EMBL/GenBank/DDBJ databases">
        <title>Metagenome-Assembled Genomes uncover a global brackish microbiome.</title>
        <authorList>
            <person name="Hugerth L.W."/>
            <person name="Larsson J."/>
            <person name="Alneberg J."/>
            <person name="Lindh M.V."/>
            <person name="Legrand C."/>
            <person name="Pinhassi J."/>
            <person name="Andersson A."/>
        </authorList>
    </citation>
    <scope>NUCLEOTIDE SEQUENCE [LARGE SCALE GENOMIC DNA]</scope>
</reference>
<evidence type="ECO:0000313" key="3">
    <source>
        <dbReference type="Proteomes" id="UP000050874"/>
    </source>
</evidence>
<organism evidence="2 3">
    <name type="scientific">SAR86 cluster bacterium BACL1 MAG-120920-bin57</name>
    <dbReference type="NCBI Taxonomy" id="1655571"/>
    <lineage>
        <taxon>Bacteria</taxon>
        <taxon>Pseudomonadati</taxon>
        <taxon>Pseudomonadota</taxon>
        <taxon>Gammaproteobacteria</taxon>
        <taxon>SAR86 cluster</taxon>
    </lineage>
</organism>
<evidence type="ECO:0008006" key="4">
    <source>
        <dbReference type="Google" id="ProtNLM"/>
    </source>
</evidence>
<dbReference type="Proteomes" id="UP000050874">
    <property type="component" value="Unassembled WGS sequence"/>
</dbReference>
<proteinExistence type="predicted"/>
<dbReference type="PANTHER" id="PTHR39338">
    <property type="entry name" value="BLL5662 PROTEIN-RELATED"/>
    <property type="match status" value="1"/>
</dbReference>
<name>A0A0R2PQF1_9GAMM</name>
<dbReference type="EMBL" id="LIAV01000178">
    <property type="protein sequence ID" value="KRO40118.1"/>
    <property type="molecule type" value="Genomic_DNA"/>
</dbReference>
<feature type="region of interest" description="Disordered" evidence="1">
    <location>
        <begin position="122"/>
        <end position="143"/>
    </location>
</feature>
<evidence type="ECO:0000256" key="1">
    <source>
        <dbReference type="SAM" id="MobiDB-lite"/>
    </source>
</evidence>
<feature type="compositionally biased region" description="Polar residues" evidence="1">
    <location>
        <begin position="132"/>
        <end position="143"/>
    </location>
</feature>
<dbReference type="Pfam" id="PF05762">
    <property type="entry name" value="VWA_CoxE"/>
    <property type="match status" value="1"/>
</dbReference>